<comment type="caution">
    <text evidence="3">The sequence shown here is derived from an EMBL/GenBank/DDBJ whole genome shotgun (WGS) entry which is preliminary data.</text>
</comment>
<sequence>MSLEDLPPTDLVEHNINLHASAQPVNVPPRRYSQKHIRHAAKVFPSMQMAGIICAGESPWCANTLFPPKPNGEFRTVHDFRPVNSVTIKSAYPLHDLEADIDDLAYGRAG</sequence>
<dbReference type="GO" id="GO:0005739">
    <property type="term" value="C:mitochondrion"/>
    <property type="evidence" value="ECO:0007669"/>
    <property type="project" value="UniProtKB-SubCell"/>
</dbReference>
<protein>
    <submittedName>
        <fullName evidence="3">Uncharacterized protein</fullName>
    </submittedName>
</protein>
<evidence type="ECO:0000313" key="4">
    <source>
        <dbReference type="Proteomes" id="UP001303473"/>
    </source>
</evidence>
<comment type="subcellular location">
    <subcellularLocation>
        <location evidence="1">Mitochondrion</location>
    </subcellularLocation>
</comment>
<reference evidence="4" key="1">
    <citation type="journal article" date="2023" name="Mol. Phylogenet. Evol.">
        <title>Genome-scale phylogeny and comparative genomics of the fungal order Sordariales.</title>
        <authorList>
            <person name="Hensen N."/>
            <person name="Bonometti L."/>
            <person name="Westerberg I."/>
            <person name="Brannstrom I.O."/>
            <person name="Guillou S."/>
            <person name="Cros-Aarteil S."/>
            <person name="Calhoun S."/>
            <person name="Haridas S."/>
            <person name="Kuo A."/>
            <person name="Mondo S."/>
            <person name="Pangilinan J."/>
            <person name="Riley R."/>
            <person name="LaButti K."/>
            <person name="Andreopoulos B."/>
            <person name="Lipzen A."/>
            <person name="Chen C."/>
            <person name="Yan M."/>
            <person name="Daum C."/>
            <person name="Ng V."/>
            <person name="Clum A."/>
            <person name="Steindorff A."/>
            <person name="Ohm R.A."/>
            <person name="Martin F."/>
            <person name="Silar P."/>
            <person name="Natvig D.O."/>
            <person name="Lalanne C."/>
            <person name="Gautier V."/>
            <person name="Ament-Velasquez S.L."/>
            <person name="Kruys A."/>
            <person name="Hutchinson M.I."/>
            <person name="Powell A.J."/>
            <person name="Barry K."/>
            <person name="Miller A.N."/>
            <person name="Grigoriev I.V."/>
            <person name="Debuchy R."/>
            <person name="Gladieux P."/>
            <person name="Hiltunen Thoren M."/>
            <person name="Johannesson H."/>
        </authorList>
    </citation>
    <scope>NUCLEOTIDE SEQUENCE [LARGE SCALE GENOMIC DNA]</scope>
    <source>
        <strain evidence="4">CBS 340.73</strain>
    </source>
</reference>
<evidence type="ECO:0000256" key="1">
    <source>
        <dbReference type="ARBA" id="ARBA00004173"/>
    </source>
</evidence>
<evidence type="ECO:0000313" key="3">
    <source>
        <dbReference type="EMBL" id="KAK3937823.1"/>
    </source>
</evidence>
<dbReference type="SUPFAM" id="SSF56672">
    <property type="entry name" value="DNA/RNA polymerases"/>
    <property type="match status" value="1"/>
</dbReference>
<dbReference type="InterPro" id="IPR053134">
    <property type="entry name" value="RNA-dir_DNA_polymerase"/>
</dbReference>
<gene>
    <name evidence="3" type="ORF">QBC46DRAFT_442488</name>
</gene>
<keyword evidence="2" id="KW-0496">Mitochondrion</keyword>
<dbReference type="PANTHER" id="PTHR24559:SF444">
    <property type="entry name" value="REVERSE TRANSCRIPTASE DOMAIN-CONTAINING PROTEIN"/>
    <property type="match status" value="1"/>
</dbReference>
<dbReference type="EMBL" id="MU853844">
    <property type="protein sequence ID" value="KAK3937823.1"/>
    <property type="molecule type" value="Genomic_DNA"/>
</dbReference>
<dbReference type="InterPro" id="IPR043502">
    <property type="entry name" value="DNA/RNA_pol_sf"/>
</dbReference>
<organism evidence="3 4">
    <name type="scientific">Diplogelasinospora grovesii</name>
    <dbReference type="NCBI Taxonomy" id="303347"/>
    <lineage>
        <taxon>Eukaryota</taxon>
        <taxon>Fungi</taxon>
        <taxon>Dikarya</taxon>
        <taxon>Ascomycota</taxon>
        <taxon>Pezizomycotina</taxon>
        <taxon>Sordariomycetes</taxon>
        <taxon>Sordariomycetidae</taxon>
        <taxon>Sordariales</taxon>
        <taxon>Diplogelasinosporaceae</taxon>
        <taxon>Diplogelasinospora</taxon>
    </lineage>
</organism>
<accession>A0AAN6N4X2</accession>
<evidence type="ECO:0000256" key="2">
    <source>
        <dbReference type="ARBA" id="ARBA00023128"/>
    </source>
</evidence>
<dbReference type="PANTHER" id="PTHR24559">
    <property type="entry name" value="TRANSPOSON TY3-I GAG-POL POLYPROTEIN"/>
    <property type="match status" value="1"/>
</dbReference>
<name>A0AAN6N4X2_9PEZI</name>
<dbReference type="Proteomes" id="UP001303473">
    <property type="component" value="Unassembled WGS sequence"/>
</dbReference>
<dbReference type="AlphaFoldDB" id="A0AAN6N4X2"/>
<dbReference type="Gene3D" id="3.10.10.10">
    <property type="entry name" value="HIV Type 1 Reverse Transcriptase, subunit A, domain 1"/>
    <property type="match status" value="1"/>
</dbReference>
<proteinExistence type="predicted"/>
<keyword evidence="4" id="KW-1185">Reference proteome</keyword>